<organism evidence="1 2">
    <name type="scientific">Diphasiastrum complanatum</name>
    <name type="common">Issler's clubmoss</name>
    <name type="synonym">Lycopodium complanatum</name>
    <dbReference type="NCBI Taxonomy" id="34168"/>
    <lineage>
        <taxon>Eukaryota</taxon>
        <taxon>Viridiplantae</taxon>
        <taxon>Streptophyta</taxon>
        <taxon>Embryophyta</taxon>
        <taxon>Tracheophyta</taxon>
        <taxon>Lycopodiopsida</taxon>
        <taxon>Lycopodiales</taxon>
        <taxon>Lycopodiaceae</taxon>
        <taxon>Lycopodioideae</taxon>
        <taxon>Diphasiastrum</taxon>
    </lineage>
</organism>
<evidence type="ECO:0000313" key="2">
    <source>
        <dbReference type="Proteomes" id="UP001162992"/>
    </source>
</evidence>
<comment type="caution">
    <text evidence="1">The sequence shown here is derived from an EMBL/GenBank/DDBJ whole genome shotgun (WGS) entry which is preliminary data.</text>
</comment>
<protein>
    <submittedName>
        <fullName evidence="1">Uncharacterized protein</fullName>
    </submittedName>
</protein>
<dbReference type="EMBL" id="CM055095">
    <property type="protein sequence ID" value="KAJ7557984.1"/>
    <property type="molecule type" value="Genomic_DNA"/>
</dbReference>
<name>A0ACC2DUL1_DIPCM</name>
<dbReference type="Proteomes" id="UP001162992">
    <property type="component" value="Chromosome 4"/>
</dbReference>
<evidence type="ECO:0000313" key="1">
    <source>
        <dbReference type="EMBL" id="KAJ7557984.1"/>
    </source>
</evidence>
<gene>
    <name evidence="1" type="ORF">O6H91_04G019700</name>
</gene>
<accession>A0ACC2DUL1</accession>
<proteinExistence type="predicted"/>
<reference evidence="2" key="1">
    <citation type="journal article" date="2024" name="Proc. Natl. Acad. Sci. U.S.A.">
        <title>Extraordinary preservation of gene collinearity over three hundred million years revealed in homosporous lycophytes.</title>
        <authorList>
            <person name="Li C."/>
            <person name="Wickell D."/>
            <person name="Kuo L.Y."/>
            <person name="Chen X."/>
            <person name="Nie B."/>
            <person name="Liao X."/>
            <person name="Peng D."/>
            <person name="Ji J."/>
            <person name="Jenkins J."/>
            <person name="Williams M."/>
            <person name="Shu S."/>
            <person name="Plott C."/>
            <person name="Barry K."/>
            <person name="Rajasekar S."/>
            <person name="Grimwood J."/>
            <person name="Han X."/>
            <person name="Sun S."/>
            <person name="Hou Z."/>
            <person name="He W."/>
            <person name="Dai G."/>
            <person name="Sun C."/>
            <person name="Schmutz J."/>
            <person name="Leebens-Mack J.H."/>
            <person name="Li F.W."/>
            <person name="Wang L."/>
        </authorList>
    </citation>
    <scope>NUCLEOTIDE SEQUENCE [LARGE SCALE GENOMIC DNA]</scope>
    <source>
        <strain evidence="2">cv. PW_Plant_1</strain>
    </source>
</reference>
<sequence length="122" mass="13866">MDAGDNSEPLLFCLNNVTNKIGLDSNPVSAITSKVDRRKVALEAAQYLPDITFLPEEALDSRRLPLPVLQEVKLCHQLDMKFLQDEMSNIEKDSLISSENDRSSIKLLIRLLRHRLRLHSKA</sequence>
<keyword evidence="2" id="KW-1185">Reference proteome</keyword>